<dbReference type="PANTHER" id="PTHR47723:SF24">
    <property type="entry name" value="RNASE H TYPE-1 DOMAIN-CONTAINING PROTEIN"/>
    <property type="match status" value="1"/>
</dbReference>
<dbReference type="OrthoDB" id="978287at2759"/>
<dbReference type="GO" id="GO:0004523">
    <property type="term" value="F:RNA-DNA hybrid ribonuclease activity"/>
    <property type="evidence" value="ECO:0007669"/>
    <property type="project" value="InterPro"/>
</dbReference>
<reference evidence="2 3" key="1">
    <citation type="journal article" date="2019" name="Genome Biol. Evol.">
        <title>Insights into the evolution of the New World diploid cottons (Gossypium, subgenus Houzingenia) based on genome sequencing.</title>
        <authorList>
            <person name="Grover C.E."/>
            <person name="Arick M.A. 2nd"/>
            <person name="Thrash A."/>
            <person name="Conover J.L."/>
            <person name="Sanders W.S."/>
            <person name="Peterson D.G."/>
            <person name="Frelichowski J.E."/>
            <person name="Scheffler J.A."/>
            <person name="Scheffler B.E."/>
            <person name="Wendel J.F."/>
        </authorList>
    </citation>
    <scope>NUCLEOTIDE SEQUENCE [LARGE SCALE GENOMIC DNA]</scope>
    <source>
        <strain evidence="2">0</strain>
        <tissue evidence="2">Leaf</tissue>
    </source>
</reference>
<sequence>MKTVVAHPLNNVKDEEYWPLISPPFVGWVKVNVDDSVPKHTSSPAVDGVIWDYKGNWLFGFGMRIGRSGIFQTEARALYERLVAAWHEGFLPIGVESDNAILINVVSNGYVVDSNFSEIQLIHAMILKERQVKFQHVLREQNKVANYIEKMSNGDLNVKCYFVEPPKGVQNLLKNDIQQFGIRSDS</sequence>
<protein>
    <recommendedName>
        <fullName evidence="1">RNase H type-1 domain-containing protein</fullName>
    </recommendedName>
</protein>
<dbReference type="AlphaFoldDB" id="A0A7J9GDS6"/>
<gene>
    <name evidence="2" type="ORF">Gohar_006481</name>
</gene>
<evidence type="ECO:0000313" key="2">
    <source>
        <dbReference type="EMBL" id="MBA0795631.1"/>
    </source>
</evidence>
<dbReference type="GO" id="GO:0003676">
    <property type="term" value="F:nucleic acid binding"/>
    <property type="evidence" value="ECO:0007669"/>
    <property type="project" value="InterPro"/>
</dbReference>
<dbReference type="InterPro" id="IPR036397">
    <property type="entry name" value="RNaseH_sf"/>
</dbReference>
<dbReference type="InterPro" id="IPR053151">
    <property type="entry name" value="RNase_H-like"/>
</dbReference>
<dbReference type="PANTHER" id="PTHR47723">
    <property type="entry name" value="OS05G0353850 PROTEIN"/>
    <property type="match status" value="1"/>
</dbReference>
<evidence type="ECO:0000259" key="1">
    <source>
        <dbReference type="Pfam" id="PF13456"/>
    </source>
</evidence>
<comment type="caution">
    <text evidence="2">The sequence shown here is derived from an EMBL/GenBank/DDBJ whole genome shotgun (WGS) entry which is preliminary data.</text>
</comment>
<dbReference type="InterPro" id="IPR044730">
    <property type="entry name" value="RNase_H-like_dom_plant"/>
</dbReference>
<dbReference type="InterPro" id="IPR012337">
    <property type="entry name" value="RNaseH-like_sf"/>
</dbReference>
<accession>A0A7J9GDS6</accession>
<evidence type="ECO:0000313" key="3">
    <source>
        <dbReference type="Proteomes" id="UP000593560"/>
    </source>
</evidence>
<feature type="domain" description="RNase H type-1" evidence="1">
    <location>
        <begin position="39"/>
        <end position="149"/>
    </location>
</feature>
<keyword evidence="3" id="KW-1185">Reference proteome</keyword>
<dbReference type="Proteomes" id="UP000593560">
    <property type="component" value="Unassembled WGS sequence"/>
</dbReference>
<organism evidence="2 3">
    <name type="scientific">Gossypium harknessii</name>
    <dbReference type="NCBI Taxonomy" id="34285"/>
    <lineage>
        <taxon>Eukaryota</taxon>
        <taxon>Viridiplantae</taxon>
        <taxon>Streptophyta</taxon>
        <taxon>Embryophyta</taxon>
        <taxon>Tracheophyta</taxon>
        <taxon>Spermatophyta</taxon>
        <taxon>Magnoliopsida</taxon>
        <taxon>eudicotyledons</taxon>
        <taxon>Gunneridae</taxon>
        <taxon>Pentapetalae</taxon>
        <taxon>rosids</taxon>
        <taxon>malvids</taxon>
        <taxon>Malvales</taxon>
        <taxon>Malvaceae</taxon>
        <taxon>Malvoideae</taxon>
        <taxon>Gossypium</taxon>
    </lineage>
</organism>
<dbReference type="Pfam" id="PF13456">
    <property type="entry name" value="RVT_3"/>
    <property type="match status" value="1"/>
</dbReference>
<dbReference type="SUPFAM" id="SSF53098">
    <property type="entry name" value="Ribonuclease H-like"/>
    <property type="match status" value="1"/>
</dbReference>
<dbReference type="EMBL" id="JABFAD010000004">
    <property type="protein sequence ID" value="MBA0795631.1"/>
    <property type="molecule type" value="Genomic_DNA"/>
</dbReference>
<dbReference type="CDD" id="cd06222">
    <property type="entry name" value="RNase_H_like"/>
    <property type="match status" value="1"/>
</dbReference>
<name>A0A7J9GDS6_9ROSI</name>
<dbReference type="Gene3D" id="3.30.420.10">
    <property type="entry name" value="Ribonuclease H-like superfamily/Ribonuclease H"/>
    <property type="match status" value="1"/>
</dbReference>
<dbReference type="InterPro" id="IPR002156">
    <property type="entry name" value="RNaseH_domain"/>
</dbReference>
<proteinExistence type="predicted"/>